<accession>A0A0F6SG53</accession>
<dbReference type="KEGG" id="samy:DB32_005243"/>
<organism evidence="4 5">
    <name type="scientific">Sandaracinus amylolyticus</name>
    <dbReference type="NCBI Taxonomy" id="927083"/>
    <lineage>
        <taxon>Bacteria</taxon>
        <taxon>Pseudomonadati</taxon>
        <taxon>Myxococcota</taxon>
        <taxon>Polyangia</taxon>
        <taxon>Polyangiales</taxon>
        <taxon>Sandaracinaceae</taxon>
        <taxon>Sandaracinus</taxon>
    </lineage>
</organism>
<evidence type="ECO:0000259" key="3">
    <source>
        <dbReference type="Pfam" id="PF08308"/>
    </source>
</evidence>
<proteinExistence type="predicted"/>
<feature type="chain" id="PRO_5002509533" evidence="2">
    <location>
        <begin position="30"/>
        <end position="450"/>
    </location>
</feature>
<dbReference type="PANTHER" id="PTHR36194:SF1">
    <property type="entry name" value="S-LAYER-LIKE PROTEIN"/>
    <property type="match status" value="1"/>
</dbReference>
<dbReference type="EMBL" id="CP011125">
    <property type="protein sequence ID" value="AKF08094.1"/>
    <property type="molecule type" value="Genomic_DNA"/>
</dbReference>
<evidence type="ECO:0000313" key="5">
    <source>
        <dbReference type="Proteomes" id="UP000034883"/>
    </source>
</evidence>
<keyword evidence="1" id="KW-1133">Transmembrane helix</keyword>
<dbReference type="STRING" id="927083.DB32_005243"/>
<keyword evidence="4" id="KW-0675">Receptor</keyword>
<dbReference type="OrthoDB" id="9800913at2"/>
<keyword evidence="1" id="KW-0812">Transmembrane</keyword>
<dbReference type="RefSeq" id="WP_053235277.1">
    <property type="nucleotide sequence ID" value="NZ_CP011125.1"/>
</dbReference>
<feature type="transmembrane region" description="Helical" evidence="1">
    <location>
        <begin position="353"/>
        <end position="376"/>
    </location>
</feature>
<feature type="signal peptide" evidence="2">
    <location>
        <begin position="1"/>
        <end position="29"/>
    </location>
</feature>
<evidence type="ECO:0000313" key="4">
    <source>
        <dbReference type="EMBL" id="AKF08094.1"/>
    </source>
</evidence>
<sequence>MRWGVRRARALAFVVALALMAGAPRAVHADDTAEAGALFASGNQHLQAATRLRGERRTRELEAALADYVASLRIVRSRNVLFNASLAAELLERREDAFNYLFEYVGVAGLSESDRAEGTRRLDALRPHVAVLAITSAPSGAEVWIDRRDLAARGRTPLEYAVSAGDHRVWLRASGYRDAEVQVAATVGTTTPVSATLEGAPASVQVLAPPDVRLTLDGEPIAAGAHVEIAPGTHVARLEPEGAAPIERRFEVLPGAAPMVIDLATAAAGLARREGALLVVTSEPAARVMVDGLVVGGGTAVRAPVTSGAHEIVVEADGHLPYTTRHTFATGDRRALRVSLAPQRGDSLLAPRIVMGVAGGLSTIAVATTAIGWFVADERWDSAHTEENADEVEAWAYAAYTAWGVAAAVIATEIVLLIADGRSDEESVGELVVAPVPVEGGAVLSVGGRL</sequence>
<evidence type="ECO:0000256" key="2">
    <source>
        <dbReference type="SAM" id="SignalP"/>
    </source>
</evidence>
<gene>
    <name evidence="4" type="ORF">DB32_005243</name>
</gene>
<feature type="transmembrane region" description="Helical" evidence="1">
    <location>
        <begin position="397"/>
        <end position="419"/>
    </location>
</feature>
<dbReference type="InterPro" id="IPR013229">
    <property type="entry name" value="PEGA"/>
</dbReference>
<protein>
    <submittedName>
        <fullName evidence="4">TonB-dependent receptor</fullName>
    </submittedName>
</protein>
<dbReference type="Pfam" id="PF08308">
    <property type="entry name" value="PEGA"/>
    <property type="match status" value="2"/>
</dbReference>
<dbReference type="AlphaFoldDB" id="A0A0F6SG53"/>
<name>A0A0F6SG53_9BACT</name>
<dbReference type="Proteomes" id="UP000034883">
    <property type="component" value="Chromosome"/>
</dbReference>
<keyword evidence="2" id="KW-0732">Signal</keyword>
<keyword evidence="5" id="KW-1185">Reference proteome</keyword>
<feature type="domain" description="PEGA" evidence="3">
    <location>
        <begin position="131"/>
        <end position="198"/>
    </location>
</feature>
<reference evidence="4 5" key="1">
    <citation type="submission" date="2015-03" db="EMBL/GenBank/DDBJ databases">
        <title>Genome assembly of Sandaracinus amylolyticus DSM 53668.</title>
        <authorList>
            <person name="Sharma G."/>
            <person name="Subramanian S."/>
        </authorList>
    </citation>
    <scope>NUCLEOTIDE SEQUENCE [LARGE SCALE GENOMIC DNA]</scope>
    <source>
        <strain evidence="4 5">DSM 53668</strain>
    </source>
</reference>
<dbReference type="PANTHER" id="PTHR36194">
    <property type="entry name" value="S-LAYER-LIKE PROTEIN"/>
    <property type="match status" value="1"/>
</dbReference>
<evidence type="ECO:0000256" key="1">
    <source>
        <dbReference type="SAM" id="Phobius"/>
    </source>
</evidence>
<feature type="domain" description="PEGA" evidence="3">
    <location>
        <begin position="278"/>
        <end position="340"/>
    </location>
</feature>
<keyword evidence="1" id="KW-0472">Membrane</keyword>